<keyword evidence="1" id="KW-0472">Membrane</keyword>
<organism evidence="3 4">
    <name type="scientific">Salsuginibacillus halophilus</name>
    <dbReference type="NCBI Taxonomy" id="517424"/>
    <lineage>
        <taxon>Bacteria</taxon>
        <taxon>Bacillati</taxon>
        <taxon>Bacillota</taxon>
        <taxon>Bacilli</taxon>
        <taxon>Bacillales</taxon>
        <taxon>Bacillaceae</taxon>
        <taxon>Salsuginibacillus</taxon>
    </lineage>
</organism>
<accession>A0A2P8HWE4</accession>
<dbReference type="AlphaFoldDB" id="A0A2P8HWE4"/>
<dbReference type="EMBL" id="PYAV01000003">
    <property type="protein sequence ID" value="PSL50549.1"/>
    <property type="molecule type" value="Genomic_DNA"/>
</dbReference>
<dbReference type="Proteomes" id="UP000242310">
    <property type="component" value="Unassembled WGS sequence"/>
</dbReference>
<dbReference type="RefSeq" id="WP_106587873.1">
    <property type="nucleotide sequence ID" value="NZ_PYAV01000003.1"/>
</dbReference>
<keyword evidence="1" id="KW-0812">Transmembrane</keyword>
<reference evidence="3 4" key="1">
    <citation type="submission" date="2018-03" db="EMBL/GenBank/DDBJ databases">
        <title>Genomic Encyclopedia of Type Strains, Phase III (KMG-III): the genomes of soil and plant-associated and newly described type strains.</title>
        <authorList>
            <person name="Whitman W."/>
        </authorList>
    </citation>
    <scope>NUCLEOTIDE SEQUENCE [LARGE SCALE GENOMIC DNA]</scope>
    <source>
        <strain evidence="3 4">CGMCC 1.07653</strain>
    </source>
</reference>
<evidence type="ECO:0000256" key="2">
    <source>
        <dbReference type="SAM" id="SignalP"/>
    </source>
</evidence>
<dbReference type="OrthoDB" id="9956189at2"/>
<keyword evidence="1" id="KW-1133">Transmembrane helix</keyword>
<feature type="signal peptide" evidence="2">
    <location>
        <begin position="1"/>
        <end position="22"/>
    </location>
</feature>
<keyword evidence="2" id="KW-0732">Signal</keyword>
<evidence type="ECO:0000256" key="1">
    <source>
        <dbReference type="SAM" id="Phobius"/>
    </source>
</evidence>
<evidence type="ECO:0000313" key="3">
    <source>
        <dbReference type="EMBL" id="PSL50549.1"/>
    </source>
</evidence>
<sequence length="59" mass="6184">MLTSFRAAIAAFLLFVVPAATAAADNGNSDPDALLVWSLGALSFLTLAFLTYAMFKDNG</sequence>
<proteinExistence type="predicted"/>
<feature type="chain" id="PRO_5038815843" evidence="2">
    <location>
        <begin position="23"/>
        <end position="59"/>
    </location>
</feature>
<gene>
    <name evidence="3" type="ORF">B0H94_103161</name>
</gene>
<protein>
    <submittedName>
        <fullName evidence="3">Uncharacterized protein</fullName>
    </submittedName>
</protein>
<comment type="caution">
    <text evidence="3">The sequence shown here is derived from an EMBL/GenBank/DDBJ whole genome shotgun (WGS) entry which is preliminary data.</text>
</comment>
<name>A0A2P8HWE4_9BACI</name>
<keyword evidence="4" id="KW-1185">Reference proteome</keyword>
<feature type="transmembrane region" description="Helical" evidence="1">
    <location>
        <begin position="34"/>
        <end position="55"/>
    </location>
</feature>
<evidence type="ECO:0000313" key="4">
    <source>
        <dbReference type="Proteomes" id="UP000242310"/>
    </source>
</evidence>